<proteinExistence type="predicted"/>
<dbReference type="Gene3D" id="4.10.60.10">
    <property type="entry name" value="Zinc finger, CCHC-type"/>
    <property type="match status" value="1"/>
</dbReference>
<evidence type="ECO:0000259" key="3">
    <source>
        <dbReference type="PROSITE" id="PS50158"/>
    </source>
</evidence>
<dbReference type="OrthoDB" id="427960at2759"/>
<feature type="region of interest" description="Disordered" evidence="2">
    <location>
        <begin position="386"/>
        <end position="461"/>
    </location>
</feature>
<keyword evidence="1" id="KW-0479">Metal-binding</keyword>
<dbReference type="InParanoid" id="A0A1Z5K549"/>
<feature type="region of interest" description="Disordered" evidence="2">
    <location>
        <begin position="1"/>
        <end position="45"/>
    </location>
</feature>
<dbReference type="Pfam" id="PF00098">
    <property type="entry name" value="zf-CCHC"/>
    <property type="match status" value="1"/>
</dbReference>
<feature type="region of interest" description="Disordered" evidence="2">
    <location>
        <begin position="490"/>
        <end position="529"/>
    </location>
</feature>
<dbReference type="GO" id="GO:0003676">
    <property type="term" value="F:nucleic acid binding"/>
    <property type="evidence" value="ECO:0007669"/>
    <property type="project" value="InterPro"/>
</dbReference>
<feature type="compositionally biased region" description="Gly residues" evidence="2">
    <location>
        <begin position="420"/>
        <end position="432"/>
    </location>
</feature>
<dbReference type="SMART" id="SM00343">
    <property type="entry name" value="ZnF_C2HC"/>
    <property type="match status" value="1"/>
</dbReference>
<organism evidence="4 5">
    <name type="scientific">Fistulifera solaris</name>
    <name type="common">Oleaginous diatom</name>
    <dbReference type="NCBI Taxonomy" id="1519565"/>
    <lineage>
        <taxon>Eukaryota</taxon>
        <taxon>Sar</taxon>
        <taxon>Stramenopiles</taxon>
        <taxon>Ochrophyta</taxon>
        <taxon>Bacillariophyta</taxon>
        <taxon>Bacillariophyceae</taxon>
        <taxon>Bacillariophycidae</taxon>
        <taxon>Naviculales</taxon>
        <taxon>Naviculaceae</taxon>
        <taxon>Fistulifera</taxon>
    </lineage>
</organism>
<dbReference type="InterPro" id="IPR036875">
    <property type="entry name" value="Znf_CCHC_sf"/>
</dbReference>
<feature type="compositionally biased region" description="Basic and acidic residues" evidence="2">
    <location>
        <begin position="495"/>
        <end position="516"/>
    </location>
</feature>
<sequence>MPTRRTRSADPPQDRQQEEVPALREEVGDEEKEEVFEERELSSFEDVIESEAEQEQLEFVTDQNPTEPVTETINMADPFDYLSNHLDGEAPPATILSVAEQLEGNIPFPKKDRKDLSCGLGGDIVKWYRVDLRIGTLREKMRMYDMLDVFDIPTSFVHHPGYGIEVPAPDAKISSLLLRYSEVSMENIKKHSVFLASVSRQKYKRENLAWSGELILNSCSEELRTRIKTQAQGLPEIHRTGPVYFKMMMEFVVVRDSTTLRGLIDQFESLSVTDFPGENVRSYCTVAHGVFNMLSNVDTFTGNATVPDFVIIIERSLVKSSTEEFNRKLTTFRAVAGDRCTVEDITAKANNLYSGLIGASLWAAGDGEDETGFFAGNCYNCGKEGHMAKDCKAPKKENNNERGGHREGRGGRGRGRGGKGGRGGRGGQGQGSGKQNDKSSNKGDKDLYRTPPKKGEPHKKVNDGKMVYWCGRCNRWNDHDTDTHRAMVANFVSDDSTKSEGKKNSDSDAKDKDKEGGQGNYVGKLTPRF</sequence>
<dbReference type="Proteomes" id="UP000198406">
    <property type="component" value="Unassembled WGS sequence"/>
</dbReference>
<keyword evidence="1" id="KW-0862">Zinc</keyword>
<feature type="compositionally biased region" description="Basic and acidic residues" evidence="2">
    <location>
        <begin position="12"/>
        <end position="26"/>
    </location>
</feature>
<comment type="caution">
    <text evidence="4">The sequence shown here is derived from an EMBL/GenBank/DDBJ whole genome shotgun (WGS) entry which is preliminary data.</text>
</comment>
<feature type="compositionally biased region" description="Acidic residues" evidence="2">
    <location>
        <begin position="27"/>
        <end position="37"/>
    </location>
</feature>
<dbReference type="PROSITE" id="PS50158">
    <property type="entry name" value="ZF_CCHC"/>
    <property type="match status" value="1"/>
</dbReference>
<protein>
    <recommendedName>
        <fullName evidence="3">CCHC-type domain-containing protein</fullName>
    </recommendedName>
</protein>
<evidence type="ECO:0000256" key="2">
    <source>
        <dbReference type="SAM" id="MobiDB-lite"/>
    </source>
</evidence>
<keyword evidence="5" id="KW-1185">Reference proteome</keyword>
<feature type="compositionally biased region" description="Basic and acidic residues" evidence="2">
    <location>
        <begin position="435"/>
        <end position="461"/>
    </location>
</feature>
<reference evidence="4 5" key="1">
    <citation type="journal article" date="2015" name="Plant Cell">
        <title>Oil accumulation by the oleaginous diatom Fistulifera solaris as revealed by the genome and transcriptome.</title>
        <authorList>
            <person name="Tanaka T."/>
            <person name="Maeda Y."/>
            <person name="Veluchamy A."/>
            <person name="Tanaka M."/>
            <person name="Abida H."/>
            <person name="Marechal E."/>
            <person name="Bowler C."/>
            <person name="Muto M."/>
            <person name="Sunaga Y."/>
            <person name="Tanaka M."/>
            <person name="Yoshino T."/>
            <person name="Taniguchi T."/>
            <person name="Fukuda Y."/>
            <person name="Nemoto M."/>
            <person name="Matsumoto M."/>
            <person name="Wong P.S."/>
            <person name="Aburatani S."/>
            <person name="Fujibuchi W."/>
        </authorList>
    </citation>
    <scope>NUCLEOTIDE SEQUENCE [LARGE SCALE GENOMIC DNA]</scope>
    <source>
        <strain evidence="4 5">JPCC DA0580</strain>
    </source>
</reference>
<accession>A0A1Z5K549</accession>
<dbReference type="InterPro" id="IPR001878">
    <property type="entry name" value="Znf_CCHC"/>
</dbReference>
<dbReference type="AlphaFoldDB" id="A0A1Z5K549"/>
<dbReference type="EMBL" id="BDSP01000164">
    <property type="protein sequence ID" value="GAX21370.1"/>
    <property type="molecule type" value="Genomic_DNA"/>
</dbReference>
<dbReference type="GO" id="GO:0008270">
    <property type="term" value="F:zinc ion binding"/>
    <property type="evidence" value="ECO:0007669"/>
    <property type="project" value="UniProtKB-KW"/>
</dbReference>
<dbReference type="SUPFAM" id="SSF57756">
    <property type="entry name" value="Retrovirus zinc finger-like domains"/>
    <property type="match status" value="1"/>
</dbReference>
<evidence type="ECO:0000313" key="5">
    <source>
        <dbReference type="Proteomes" id="UP000198406"/>
    </source>
</evidence>
<gene>
    <name evidence="4" type="ORF">FisN_12Lu132</name>
</gene>
<evidence type="ECO:0000256" key="1">
    <source>
        <dbReference type="PROSITE-ProRule" id="PRU00047"/>
    </source>
</evidence>
<name>A0A1Z5K549_FISSO</name>
<evidence type="ECO:0000313" key="4">
    <source>
        <dbReference type="EMBL" id="GAX21370.1"/>
    </source>
</evidence>
<feature type="domain" description="CCHC-type" evidence="3">
    <location>
        <begin position="378"/>
        <end position="392"/>
    </location>
</feature>
<keyword evidence="1" id="KW-0863">Zinc-finger</keyword>
<feature type="compositionally biased region" description="Basic and acidic residues" evidence="2">
    <location>
        <begin position="386"/>
        <end position="410"/>
    </location>
</feature>